<feature type="transmembrane region" description="Helical" evidence="2">
    <location>
        <begin position="511"/>
        <end position="530"/>
    </location>
</feature>
<organism evidence="4 5">
    <name type="scientific">Acetivibrio thermocellus (strain ATCC 27405 / DSM 1237 / JCM 9322 / NBRC 103400 / NCIMB 10682 / NRRL B-4536 / VPI 7372)</name>
    <name type="common">Clostridium thermocellum</name>
    <dbReference type="NCBI Taxonomy" id="203119"/>
    <lineage>
        <taxon>Bacteria</taxon>
        <taxon>Bacillati</taxon>
        <taxon>Bacillota</taxon>
        <taxon>Clostridia</taxon>
        <taxon>Eubacteriales</taxon>
        <taxon>Oscillospiraceae</taxon>
        <taxon>Acetivibrio</taxon>
    </lineage>
</organism>
<comment type="similarity">
    <text evidence="1">Belongs to the protein kinase superfamily. ADCK protein kinase family.</text>
</comment>
<evidence type="ECO:0000313" key="4">
    <source>
        <dbReference type="EMBL" id="ABN53863.1"/>
    </source>
</evidence>
<reference evidence="5" key="1">
    <citation type="submission" date="2007-02" db="EMBL/GenBank/DDBJ databases">
        <title>Complete sequence of Clostridium thermocellum ATCC 27405.</title>
        <authorList>
            <consortium name="US DOE Joint Genome Institute"/>
            <person name="Copeland A."/>
            <person name="Lucas S."/>
            <person name="Lapidus A."/>
            <person name="Barry K."/>
            <person name="Detter J.C."/>
            <person name="Glavina del Rio T."/>
            <person name="Hammon N."/>
            <person name="Israni S."/>
            <person name="Dalin E."/>
            <person name="Tice H."/>
            <person name="Pitluck S."/>
            <person name="Chertkov O."/>
            <person name="Brettin T."/>
            <person name="Bruce D."/>
            <person name="Han C."/>
            <person name="Tapia R."/>
            <person name="Gilna P."/>
            <person name="Schmutz J."/>
            <person name="Larimer F."/>
            <person name="Land M."/>
            <person name="Hauser L."/>
            <person name="Kyrpides N."/>
            <person name="Mikhailova N."/>
            <person name="Wu J.H.D."/>
            <person name="Newcomb M."/>
            <person name="Richardson P."/>
        </authorList>
    </citation>
    <scope>NUCLEOTIDE SEQUENCE [LARGE SCALE GENOMIC DNA]</scope>
    <source>
        <strain evidence="5">ATCC 27405 / DSM 1237 / JCM 9322 / NBRC 103400 / NCIMB 10682 / NRRL B-4536 / VPI 7372</strain>
    </source>
</reference>
<proteinExistence type="inferred from homology"/>
<name>A3DIT4_ACET2</name>
<dbReference type="PANTHER" id="PTHR10566">
    <property type="entry name" value="CHAPERONE-ACTIVITY OF BC1 COMPLEX CABC1 -RELATED"/>
    <property type="match status" value="1"/>
</dbReference>
<dbReference type="EMBL" id="CP000568">
    <property type="protein sequence ID" value="ABN53863.1"/>
    <property type="molecule type" value="Genomic_DNA"/>
</dbReference>
<keyword evidence="2" id="KW-1133">Transmembrane helix</keyword>
<dbReference type="PANTHER" id="PTHR10566:SF113">
    <property type="entry name" value="PROTEIN ACTIVITY OF BC1 COMPLEX KINASE 7, CHLOROPLASTIC"/>
    <property type="match status" value="1"/>
</dbReference>
<dbReference type="SUPFAM" id="SSF56112">
    <property type="entry name" value="Protein kinase-like (PK-like)"/>
    <property type="match status" value="1"/>
</dbReference>
<dbReference type="Proteomes" id="UP000002145">
    <property type="component" value="Chromosome"/>
</dbReference>
<evidence type="ECO:0000256" key="2">
    <source>
        <dbReference type="SAM" id="Phobius"/>
    </source>
</evidence>
<dbReference type="STRING" id="203119.Cthe_2664"/>
<evidence type="ECO:0000259" key="3">
    <source>
        <dbReference type="Pfam" id="PF03109"/>
    </source>
</evidence>
<dbReference type="InterPro" id="IPR011009">
    <property type="entry name" value="Kinase-like_dom_sf"/>
</dbReference>
<sequence length="573" mass="64815">MAKSVDDMVINKRVNIKRYKEIISVFAKHGFGLLFDQLGIFDYLKMGKKFSSDEGEDDSAKLSMGERIRLSCEELGPTFVKMGQILSTRPDVIPSDIIEELKKLQDSVHPFSFDEVRTVIESEFEDKIENIFMEFSEEPIAAASISQVHCARLKSGEKVAVKVQRPGIERNIALDLNILKDLVHFIENHTKYGKIYDLVGIVVDFENTIKNELDFTKEGENAETFRKNFAKDGIARVPEIKWTYTTRRVLTMEYVEGIQIDDLEGLEKAGIDKVELARNLATSICNQILTDGFYHADPHPGNIRVLADGTIVFLDLGMVGIINESRKKMISNFFIGVSTKNSKIVARSIVDLGEMSERRNLKRFEKDIDKMIDKYIAMPWSEIKVVDLFYEVFNIAFVNEIKIPREFAMLAKTLGTAQGVLEKLAPDLNTIEIAKPIAKKLMYRSFSIKNVTDSIKKNALNYRDAMDLLNEFPSIVLGILEKFEDRDYTLQLGIKDIDKIMKRLDRNFNRMSLSVVLLAVSIIITGVIIGSSQSASPGSEMYFVNVTALRIGLGIVVAIILGLVISMFRSNHF</sequence>
<dbReference type="CDD" id="cd05121">
    <property type="entry name" value="ABC1_ADCK3-like"/>
    <property type="match status" value="1"/>
</dbReference>
<dbReference type="eggNOG" id="COG0661">
    <property type="taxonomic scope" value="Bacteria"/>
</dbReference>
<reference evidence="4 5" key="2">
    <citation type="journal article" date="2013" name="Biotechnol. Biofuels">
        <title>Global transcriptome analysis of Clostridium thermocellum ATCC 27405 during growth on dilute acid pretreated Populus and switchgrass.</title>
        <authorList>
            <person name="Wilson C.M."/>
            <person name="Rodriguez M.Jr."/>
            <person name="Johnson C.M."/>
            <person name="Martin S.L."/>
            <person name="Chu T.M."/>
            <person name="Wolfinger R.D."/>
            <person name="Hauser L.J."/>
            <person name="Land M.L."/>
            <person name="Klingeman D.M."/>
            <person name="Syed M.H."/>
            <person name="Ragauskas A.J."/>
            <person name="Tschaplinski T.J."/>
            <person name="Mielenz J.R."/>
            <person name="Brown S.D."/>
        </authorList>
    </citation>
    <scope>NUCLEOTIDE SEQUENCE [LARGE SCALE GENOMIC DNA]</scope>
    <source>
        <strain evidence="5">ATCC 27405 / DSM 1237 / JCM 9322 / NBRC 103400 / NCIMB 10682 / NRRL B-4536 / VPI 7372</strain>
    </source>
</reference>
<protein>
    <submittedName>
        <fullName evidence="4">ABC-1 domain-containing protein</fullName>
    </submittedName>
</protein>
<keyword evidence="2" id="KW-0472">Membrane</keyword>
<dbReference type="AlphaFoldDB" id="A3DIT4"/>
<keyword evidence="2" id="KW-0812">Transmembrane</keyword>
<dbReference type="InterPro" id="IPR004147">
    <property type="entry name" value="ABC1_dom"/>
</dbReference>
<dbReference type="KEGG" id="cth:Cthe_2664"/>
<feature type="transmembrane region" description="Helical" evidence="2">
    <location>
        <begin position="542"/>
        <end position="568"/>
    </location>
</feature>
<dbReference type="HOGENOM" id="CLU_006533_0_2_9"/>
<evidence type="ECO:0000256" key="1">
    <source>
        <dbReference type="ARBA" id="ARBA00009670"/>
    </source>
</evidence>
<dbReference type="InterPro" id="IPR050154">
    <property type="entry name" value="UbiB_kinase"/>
</dbReference>
<evidence type="ECO:0000313" key="5">
    <source>
        <dbReference type="Proteomes" id="UP000002145"/>
    </source>
</evidence>
<gene>
    <name evidence="4" type="ordered locus">Cthe_2664</name>
</gene>
<keyword evidence="5" id="KW-1185">Reference proteome</keyword>
<accession>A3DIT4</accession>
<feature type="domain" description="ABC1 atypical kinase-like" evidence="3">
    <location>
        <begin position="103"/>
        <end position="347"/>
    </location>
</feature>
<dbReference type="Pfam" id="PF03109">
    <property type="entry name" value="ABC1"/>
    <property type="match status" value="1"/>
</dbReference>